<gene>
    <name evidence="2" type="ORF">A8C52_02465</name>
</gene>
<evidence type="ECO:0000313" key="2">
    <source>
        <dbReference type="EMBL" id="PAY44668.1"/>
    </source>
</evidence>
<accession>A0A9X6S354</accession>
<feature type="compositionally biased region" description="Basic and acidic residues" evidence="1">
    <location>
        <begin position="393"/>
        <end position="403"/>
    </location>
</feature>
<organism evidence="2 3">
    <name type="scientific">Ligilactobacillus salivarius</name>
    <dbReference type="NCBI Taxonomy" id="1624"/>
    <lineage>
        <taxon>Bacteria</taxon>
        <taxon>Bacillati</taxon>
        <taxon>Bacillota</taxon>
        <taxon>Bacilli</taxon>
        <taxon>Lactobacillales</taxon>
        <taxon>Lactobacillaceae</taxon>
        <taxon>Ligilactobacillus</taxon>
    </lineage>
</organism>
<comment type="caution">
    <text evidence="2">The sequence shown here is derived from an EMBL/GenBank/DDBJ whole genome shotgun (WGS) entry which is preliminary data.</text>
</comment>
<dbReference type="EMBL" id="LXZO01000123">
    <property type="protein sequence ID" value="PAY44668.1"/>
    <property type="molecule type" value="Genomic_DNA"/>
</dbReference>
<name>A0A9X6S354_9LACO</name>
<feature type="compositionally biased region" description="Basic and acidic residues" evidence="1">
    <location>
        <begin position="565"/>
        <end position="576"/>
    </location>
</feature>
<feature type="compositionally biased region" description="Basic and acidic residues" evidence="1">
    <location>
        <begin position="289"/>
        <end position="309"/>
    </location>
</feature>
<feature type="region of interest" description="Disordered" evidence="1">
    <location>
        <begin position="509"/>
        <end position="536"/>
    </location>
</feature>
<evidence type="ECO:0000256" key="1">
    <source>
        <dbReference type="SAM" id="MobiDB-lite"/>
    </source>
</evidence>
<feature type="region of interest" description="Disordered" evidence="1">
    <location>
        <begin position="384"/>
        <end position="403"/>
    </location>
</feature>
<dbReference type="Proteomes" id="UP000218139">
    <property type="component" value="Unassembled WGS sequence"/>
</dbReference>
<feature type="region of interest" description="Disordered" evidence="1">
    <location>
        <begin position="555"/>
        <end position="576"/>
    </location>
</feature>
<dbReference type="AlphaFoldDB" id="A0A9X6S354"/>
<sequence length="576" mass="68419">MNRLTFNELVKSWKELNQDKQRKEYNFIKVDRNFIQSNDYTTTQKGLYLLLLCLSKPITTNERYVSVNVNDLITYVTPSKDTRTKRNTKELLLTTLMELQEHEIISYDGMINNNINVYINTDVTPFTKLYEIDALQALDKMTTSRADTTLTLYAAYAFVYVSVGNGKVKNKGIYIHGLTYMSNCLDVDYRTLQRYLDELVGKQFIVKKDYMESKNKKKVVISLYNDIDIERLGQYIAKKTTKSKKDNKQQEQEQQQDNINTSDDTNTSDDKDKQETTDNTIIDNETLTDNDKDNKQDNTNTSDDKEQEKRLRTIKDYTDLDDESVKLLSNAWKEYSTELVDWNLSQFEDAYEWFTKHKTPSTKHAINWLKKTFDDTVDDTRRKLEKHKRDKQKQKELLNKMRERELIEQRNRPKESLFVPYKERMKEKERKLKERQKTHEQALTPKLKAFLDKMNETEDQLEKQGKITLDDNPSDYSYYEMKNRPMINKYLPQEQKEKKLNAILDRVSEQEQITRDDNDKDNKQKTIQDYKEPQEVEIIKQREQELIELQQEQEFADGVELTPEEQDKALDELLGL</sequence>
<protein>
    <submittedName>
        <fullName evidence="2">Uncharacterized protein</fullName>
    </submittedName>
</protein>
<feature type="region of interest" description="Disordered" evidence="1">
    <location>
        <begin position="240"/>
        <end position="309"/>
    </location>
</feature>
<dbReference type="RefSeq" id="WP_095759765.1">
    <property type="nucleotide sequence ID" value="NZ_LXZO01000123.1"/>
</dbReference>
<proteinExistence type="predicted"/>
<feature type="compositionally biased region" description="Polar residues" evidence="1">
    <location>
        <begin position="277"/>
        <end position="287"/>
    </location>
</feature>
<evidence type="ECO:0000313" key="3">
    <source>
        <dbReference type="Proteomes" id="UP000218139"/>
    </source>
</evidence>
<feature type="compositionally biased region" description="Low complexity" evidence="1">
    <location>
        <begin position="252"/>
        <end position="265"/>
    </location>
</feature>
<reference evidence="2 3" key="1">
    <citation type="submission" date="2016-05" db="EMBL/GenBank/DDBJ databases">
        <authorList>
            <person name="Lee J.-Y."/>
            <person name="Kim E.B."/>
            <person name="Choi Y.-J."/>
        </authorList>
    </citation>
    <scope>NUCLEOTIDE SEQUENCE [LARGE SCALE GENOMIC DNA]</scope>
    <source>
        <strain evidence="2 3">KLA006</strain>
    </source>
</reference>